<gene>
    <name evidence="2" type="ordered locus">Gbem_1158</name>
</gene>
<sequence>MMHFPGLPTCLVCAGLLLPALAGCQQQEQSRAYPAPTVKGAIATPAVLATIPPDAVLTPPGSSDPAKIVVNEEGKGAVYVAYRNGKSVVVHNGRSGPEYDKVANVSLSPDGQHVAYGVTVQEKQRRIVWDGREGDVYVDVWNPVFSPDNRHIAYIAQIGEDSHIVVDGSITGAYPSLLSGNPVFAADASHVAFHLTPGAGGKGRLVVASRDLKHLKSWDCVNHEMVLDADRTRAAAVVPAEGKQRAVIVSLLNPEEIKEGPLYEEVTGLTLSPDGASFAYVAVKEGRRYLVLDGKEEPLPEGEMRQPPVVKPGGKGAGIILTTGKGFRLHPGFGGGKDGRSYQEAAGLIYSKDGSQTAYLARREKSIFAVVNGKESPGYDMIVTPKFSPDGRFLVCRARKDGRRFVVVLDRDGKVVREHPRYEMVFDVTFTPDGKSVAYGIKEGRQLAWEVEKL</sequence>
<evidence type="ECO:0000256" key="1">
    <source>
        <dbReference type="SAM" id="SignalP"/>
    </source>
</evidence>
<organism evidence="2 3">
    <name type="scientific">Citrifermentans bemidjiense (strain ATCC BAA-1014 / DSM 16622 / JCM 12645 / Bem)</name>
    <name type="common">Geobacter bemidjiensis</name>
    <dbReference type="NCBI Taxonomy" id="404380"/>
    <lineage>
        <taxon>Bacteria</taxon>
        <taxon>Pseudomonadati</taxon>
        <taxon>Thermodesulfobacteriota</taxon>
        <taxon>Desulfuromonadia</taxon>
        <taxon>Geobacterales</taxon>
        <taxon>Geobacteraceae</taxon>
        <taxon>Citrifermentans</taxon>
    </lineage>
</organism>
<protein>
    <submittedName>
        <fullName evidence="2">Lipoprotein, putative</fullName>
    </submittedName>
</protein>
<reference evidence="2 3" key="2">
    <citation type="journal article" date="2010" name="BMC Genomics">
        <title>The genome of Geobacter bemidjiensis, exemplar for the subsurface clade of Geobacter species that predominate in Fe(III)-reducing subsurface environments.</title>
        <authorList>
            <person name="Aklujkar M."/>
            <person name="Young N.D."/>
            <person name="Holmes D."/>
            <person name="Chavan M."/>
            <person name="Risso C."/>
            <person name="Kiss H.E."/>
            <person name="Han C.S."/>
            <person name="Land M.L."/>
            <person name="Lovley D.R."/>
        </authorList>
    </citation>
    <scope>NUCLEOTIDE SEQUENCE [LARGE SCALE GENOMIC DNA]</scope>
    <source>
        <strain evidence="3">ATCC BAA-1014 / DSM 16622 / JCM 12645 / Bem</strain>
    </source>
</reference>
<name>B5EHG7_CITBB</name>
<dbReference type="InterPro" id="IPR011042">
    <property type="entry name" value="6-blade_b-propeller_TolB-like"/>
</dbReference>
<dbReference type="RefSeq" id="WP_012529590.1">
    <property type="nucleotide sequence ID" value="NC_011146.1"/>
</dbReference>
<dbReference type="STRING" id="404380.Gbem_1158"/>
<keyword evidence="2" id="KW-0449">Lipoprotein</keyword>
<dbReference type="InterPro" id="IPR015943">
    <property type="entry name" value="WD40/YVTN_repeat-like_dom_sf"/>
</dbReference>
<dbReference type="OrthoDB" id="5391607at2"/>
<dbReference type="SUPFAM" id="SSF82171">
    <property type="entry name" value="DPP6 N-terminal domain-like"/>
    <property type="match status" value="1"/>
</dbReference>
<dbReference type="EMBL" id="CP001124">
    <property type="protein sequence ID" value="ACH38177.1"/>
    <property type="molecule type" value="Genomic_DNA"/>
</dbReference>
<keyword evidence="1" id="KW-0732">Signal</keyword>
<feature type="chain" id="PRO_5002832608" evidence="1">
    <location>
        <begin position="23"/>
        <end position="454"/>
    </location>
</feature>
<keyword evidence="3" id="KW-1185">Reference proteome</keyword>
<dbReference type="Gene3D" id="2.130.10.10">
    <property type="entry name" value="YVTN repeat-like/Quinoprotein amine dehydrogenase"/>
    <property type="match status" value="1"/>
</dbReference>
<dbReference type="Proteomes" id="UP000008825">
    <property type="component" value="Chromosome"/>
</dbReference>
<evidence type="ECO:0000313" key="2">
    <source>
        <dbReference type="EMBL" id="ACH38177.1"/>
    </source>
</evidence>
<dbReference type="Gene3D" id="2.120.10.30">
    <property type="entry name" value="TolB, C-terminal domain"/>
    <property type="match status" value="1"/>
</dbReference>
<proteinExistence type="predicted"/>
<dbReference type="eggNOG" id="COG0823">
    <property type="taxonomic scope" value="Bacteria"/>
</dbReference>
<evidence type="ECO:0000313" key="3">
    <source>
        <dbReference type="Proteomes" id="UP000008825"/>
    </source>
</evidence>
<accession>B5EHG7</accession>
<feature type="signal peptide" evidence="1">
    <location>
        <begin position="1"/>
        <end position="22"/>
    </location>
</feature>
<dbReference type="HOGENOM" id="CLU_602377_0_0_7"/>
<dbReference type="KEGG" id="gbm:Gbem_1158"/>
<reference evidence="2 3" key="1">
    <citation type="submission" date="2008-07" db="EMBL/GenBank/DDBJ databases">
        <title>Complete sequence of Geobacter bemidjiensis BEM.</title>
        <authorList>
            <consortium name="US DOE Joint Genome Institute"/>
            <person name="Lucas S."/>
            <person name="Copeland A."/>
            <person name="Lapidus A."/>
            <person name="Glavina del Rio T."/>
            <person name="Dalin E."/>
            <person name="Tice H."/>
            <person name="Bruce D."/>
            <person name="Goodwin L."/>
            <person name="Pitluck S."/>
            <person name="Kiss H."/>
            <person name="Brettin T."/>
            <person name="Detter J.C."/>
            <person name="Han C."/>
            <person name="Kuske C.R."/>
            <person name="Schmutz J."/>
            <person name="Larimer F."/>
            <person name="Land M."/>
            <person name="Hauser L."/>
            <person name="Kyrpides N."/>
            <person name="Lykidis A."/>
            <person name="Lovley D."/>
            <person name="Richardson P."/>
        </authorList>
    </citation>
    <scope>NUCLEOTIDE SEQUENCE [LARGE SCALE GENOMIC DNA]</scope>
    <source>
        <strain evidence="3">ATCC BAA-1014 / DSM 16622 / JCM 12645 / Bem</strain>
    </source>
</reference>
<dbReference type="AlphaFoldDB" id="B5EHG7"/>